<dbReference type="Proteomes" id="UP000799424">
    <property type="component" value="Unassembled WGS sequence"/>
</dbReference>
<gene>
    <name evidence="1" type="ORF">CC86DRAFT_8399</name>
</gene>
<keyword evidence="2" id="KW-1185">Reference proteome</keyword>
<organism evidence="1 2">
    <name type="scientific">Ophiobolus disseminans</name>
    <dbReference type="NCBI Taxonomy" id="1469910"/>
    <lineage>
        <taxon>Eukaryota</taxon>
        <taxon>Fungi</taxon>
        <taxon>Dikarya</taxon>
        <taxon>Ascomycota</taxon>
        <taxon>Pezizomycotina</taxon>
        <taxon>Dothideomycetes</taxon>
        <taxon>Pleosporomycetidae</taxon>
        <taxon>Pleosporales</taxon>
        <taxon>Pleosporineae</taxon>
        <taxon>Phaeosphaeriaceae</taxon>
        <taxon>Ophiobolus</taxon>
    </lineage>
</organism>
<protein>
    <submittedName>
        <fullName evidence="1">Uncharacterized protein</fullName>
    </submittedName>
</protein>
<proteinExistence type="predicted"/>
<dbReference type="AlphaFoldDB" id="A0A6A7AKS8"/>
<evidence type="ECO:0000313" key="1">
    <source>
        <dbReference type="EMBL" id="KAF2833337.1"/>
    </source>
</evidence>
<accession>A0A6A7AKS8</accession>
<evidence type="ECO:0000313" key="2">
    <source>
        <dbReference type="Proteomes" id="UP000799424"/>
    </source>
</evidence>
<dbReference type="EMBL" id="MU006216">
    <property type="protein sequence ID" value="KAF2833337.1"/>
    <property type="molecule type" value="Genomic_DNA"/>
</dbReference>
<reference evidence="1" key="1">
    <citation type="journal article" date="2020" name="Stud. Mycol.">
        <title>101 Dothideomycetes genomes: a test case for predicting lifestyles and emergence of pathogens.</title>
        <authorList>
            <person name="Haridas S."/>
            <person name="Albert R."/>
            <person name="Binder M."/>
            <person name="Bloem J."/>
            <person name="Labutti K."/>
            <person name="Salamov A."/>
            <person name="Andreopoulos B."/>
            <person name="Baker S."/>
            <person name="Barry K."/>
            <person name="Bills G."/>
            <person name="Bluhm B."/>
            <person name="Cannon C."/>
            <person name="Castanera R."/>
            <person name="Culley D."/>
            <person name="Daum C."/>
            <person name="Ezra D."/>
            <person name="Gonzalez J."/>
            <person name="Henrissat B."/>
            <person name="Kuo A."/>
            <person name="Liang C."/>
            <person name="Lipzen A."/>
            <person name="Lutzoni F."/>
            <person name="Magnuson J."/>
            <person name="Mondo S."/>
            <person name="Nolan M."/>
            <person name="Ohm R."/>
            <person name="Pangilinan J."/>
            <person name="Park H.-J."/>
            <person name="Ramirez L."/>
            <person name="Alfaro M."/>
            <person name="Sun H."/>
            <person name="Tritt A."/>
            <person name="Yoshinaga Y."/>
            <person name="Zwiers L.-H."/>
            <person name="Turgeon B."/>
            <person name="Goodwin S."/>
            <person name="Spatafora J."/>
            <person name="Crous P."/>
            <person name="Grigoriev I."/>
        </authorList>
    </citation>
    <scope>NUCLEOTIDE SEQUENCE</scope>
    <source>
        <strain evidence="1">CBS 113818</strain>
    </source>
</reference>
<sequence>MHRSNHGCAAGRSLLRLPRLLAKCYHASAVPHDDTSLDLSAAEERHDTSSDQLRSIVVAALCPCYLENNQSHHHPSLHLPSLLCFVLNRVVHVGSSYHVSIQHYLATQRRLTPSCSGTTPDTKRRIAEMHHYAGLLLVGSAVLTLQTAEE</sequence>
<name>A0A6A7AKS8_9PLEO</name>